<dbReference type="SUPFAM" id="SSF56235">
    <property type="entry name" value="N-terminal nucleophile aminohydrolases (Ntn hydrolases)"/>
    <property type="match status" value="1"/>
</dbReference>
<dbReference type="GO" id="GO:0005634">
    <property type="term" value="C:nucleus"/>
    <property type="evidence" value="ECO:0007669"/>
    <property type="project" value="UniProtKB-SubCell"/>
</dbReference>
<keyword evidence="6" id="KW-0539">Nucleus</keyword>
<evidence type="ECO:0000256" key="5">
    <source>
        <dbReference type="ARBA" id="ARBA00022942"/>
    </source>
</evidence>
<name>A0A6A3MYR6_9STRA</name>
<evidence type="ECO:0000256" key="4">
    <source>
        <dbReference type="ARBA" id="ARBA00022490"/>
    </source>
</evidence>
<dbReference type="InterPro" id="IPR029055">
    <property type="entry name" value="Ntn_hydrolases_N"/>
</dbReference>
<dbReference type="PROSITE" id="PS51475">
    <property type="entry name" value="PROTEASOME_ALPHA_2"/>
    <property type="match status" value="1"/>
</dbReference>
<evidence type="ECO:0000313" key="12">
    <source>
        <dbReference type="Proteomes" id="UP000434957"/>
    </source>
</evidence>
<dbReference type="PANTHER" id="PTHR11599">
    <property type="entry name" value="PROTEASOME SUBUNIT ALPHA/BETA"/>
    <property type="match status" value="1"/>
</dbReference>
<evidence type="ECO:0000313" key="13">
    <source>
        <dbReference type="Proteomes" id="UP000435112"/>
    </source>
</evidence>
<proteinExistence type="inferred from homology"/>
<comment type="subcellular location">
    <subcellularLocation>
        <location evidence="2">Cytoplasm</location>
    </subcellularLocation>
    <subcellularLocation>
        <location evidence="1">Nucleus</location>
    </subcellularLocation>
</comment>
<evidence type="ECO:0000313" key="10">
    <source>
        <dbReference type="EMBL" id="KAE9036922.1"/>
    </source>
</evidence>
<evidence type="ECO:0000256" key="3">
    <source>
        <dbReference type="ARBA" id="ARBA00021337"/>
    </source>
</evidence>
<organism evidence="10 13">
    <name type="scientific">Phytophthora rubi</name>
    <dbReference type="NCBI Taxonomy" id="129364"/>
    <lineage>
        <taxon>Eukaryota</taxon>
        <taxon>Sar</taxon>
        <taxon>Stramenopiles</taxon>
        <taxon>Oomycota</taxon>
        <taxon>Peronosporomycetes</taxon>
        <taxon>Peronosporales</taxon>
        <taxon>Peronosporaceae</taxon>
        <taxon>Phytophthora</taxon>
    </lineage>
</organism>
<evidence type="ECO:0000313" key="11">
    <source>
        <dbReference type="EMBL" id="KAE9347660.1"/>
    </source>
</evidence>
<dbReference type="EMBL" id="QXFU01000315">
    <property type="protein sequence ID" value="KAE9036922.1"/>
    <property type="molecule type" value="Genomic_DNA"/>
</dbReference>
<dbReference type="Proteomes" id="UP000434957">
    <property type="component" value="Unassembled WGS sequence"/>
</dbReference>
<dbReference type="EMBL" id="QXFT01000309">
    <property type="protein sequence ID" value="KAE9347660.1"/>
    <property type="molecule type" value="Genomic_DNA"/>
</dbReference>
<dbReference type="Pfam" id="PF10584">
    <property type="entry name" value="Proteasome_A_N"/>
    <property type="match status" value="1"/>
</dbReference>
<dbReference type="AlphaFoldDB" id="A0A6A3MYR6"/>
<dbReference type="Proteomes" id="UP000435112">
    <property type="component" value="Unassembled WGS sequence"/>
</dbReference>
<feature type="domain" description="Proteasome alpha-type subunits" evidence="9">
    <location>
        <begin position="39"/>
        <end position="61"/>
    </location>
</feature>
<comment type="caution">
    <text evidence="10">The sequence shown here is derived from an EMBL/GenBank/DDBJ whole genome shotgun (WGS) entry which is preliminary data.</text>
</comment>
<evidence type="ECO:0000256" key="8">
    <source>
        <dbReference type="SAM" id="MobiDB-lite"/>
    </source>
</evidence>
<evidence type="ECO:0000256" key="7">
    <source>
        <dbReference type="PROSITE-ProRule" id="PRU00808"/>
    </source>
</evidence>
<dbReference type="InterPro" id="IPR000426">
    <property type="entry name" value="Proteasome_asu_N"/>
</dbReference>
<evidence type="ECO:0000259" key="9">
    <source>
        <dbReference type="SMART" id="SM00948"/>
    </source>
</evidence>
<keyword evidence="5 7" id="KW-0647">Proteasome</keyword>
<dbReference type="InterPro" id="IPR050115">
    <property type="entry name" value="Proteasome_alpha"/>
</dbReference>
<dbReference type="GO" id="GO:0019773">
    <property type="term" value="C:proteasome core complex, alpha-subunit complex"/>
    <property type="evidence" value="ECO:0007669"/>
    <property type="project" value="UniProtKB-UniRule"/>
</dbReference>
<evidence type="ECO:0000256" key="1">
    <source>
        <dbReference type="ARBA" id="ARBA00004123"/>
    </source>
</evidence>
<keyword evidence="4" id="KW-0963">Cytoplasm</keyword>
<dbReference type="NCBIfam" id="NF003075">
    <property type="entry name" value="PRK03996.1"/>
    <property type="match status" value="1"/>
</dbReference>
<feature type="region of interest" description="Disordered" evidence="8">
    <location>
        <begin position="1"/>
        <end position="23"/>
    </location>
</feature>
<dbReference type="GO" id="GO:0005737">
    <property type="term" value="C:cytoplasm"/>
    <property type="evidence" value="ECO:0007669"/>
    <property type="project" value="UniProtKB-SubCell"/>
</dbReference>
<dbReference type="Gene3D" id="3.60.20.10">
    <property type="entry name" value="Glutamine Phosphoribosylpyrophosphate, subunit 1, domain 1"/>
    <property type="match status" value="1"/>
</dbReference>
<evidence type="ECO:0000256" key="6">
    <source>
        <dbReference type="ARBA" id="ARBA00023242"/>
    </source>
</evidence>
<dbReference type="GO" id="GO:0006511">
    <property type="term" value="P:ubiquitin-dependent protein catabolic process"/>
    <property type="evidence" value="ECO:0007669"/>
    <property type="project" value="InterPro"/>
</dbReference>
<evidence type="ECO:0000256" key="2">
    <source>
        <dbReference type="ARBA" id="ARBA00004496"/>
    </source>
</evidence>
<dbReference type="OrthoDB" id="431557at2759"/>
<sequence length="269" mass="29811">MYRMIGTRDPPAQSPPSVREEKDFDQVPTAQSTMADSAYSFSLTTFNPSGKLLQIEYALNAVNSGGKTSLGIRCKNGVVIATEKKLPTILVDEDSHKKIAVLSEPAGIVYSGLGPDYRVLVRKARKKAQTYFQKYKEHAPASILVREIAAVMQEFTQSGGVRPFGVSLLYAGYDDDGPQLYQIDPSGAYFGWKATAIGKDSVSAKTFLERRYNDDLEIEDAIHTALLTLREGFEGEMDETNIEVGIIREDKKFHVLTPAEVKDYLEQAE</sequence>
<keyword evidence="12" id="KW-1185">Reference proteome</keyword>
<accession>A0A6A3MYR6</accession>
<dbReference type="FunFam" id="3.60.20.10:FF:000012">
    <property type="entry name" value="Proteasome subunit alpha type"/>
    <property type="match status" value="1"/>
</dbReference>
<dbReference type="SMART" id="SM00948">
    <property type="entry name" value="Proteasome_A_N"/>
    <property type="match status" value="1"/>
</dbReference>
<dbReference type="InterPro" id="IPR001353">
    <property type="entry name" value="Proteasome_sua/b"/>
</dbReference>
<dbReference type="Pfam" id="PF00227">
    <property type="entry name" value="Proteasome"/>
    <property type="match status" value="1"/>
</dbReference>
<gene>
    <name evidence="10" type="ORF">PR002_g6842</name>
    <name evidence="11" type="ORF">PR003_g6809</name>
</gene>
<reference evidence="10 13" key="1">
    <citation type="submission" date="2018-09" db="EMBL/GenBank/DDBJ databases">
        <title>Genomic investigation of the strawberry pathogen Phytophthora fragariae indicates pathogenicity is determined by transcriptional variation in three key races.</title>
        <authorList>
            <person name="Adams T.M."/>
            <person name="Armitage A.D."/>
            <person name="Sobczyk M.K."/>
            <person name="Bates H.J."/>
            <person name="Dunwell J.M."/>
            <person name="Nellist C.F."/>
            <person name="Harrison R.J."/>
        </authorList>
    </citation>
    <scope>NUCLEOTIDE SEQUENCE [LARGE SCALE GENOMIC DNA]</scope>
    <source>
        <strain evidence="10 13">SCRP324</strain>
        <strain evidence="11 12">SCRP333</strain>
    </source>
</reference>
<dbReference type="CDD" id="cd03750">
    <property type="entry name" value="proteasome_alpha_type_2"/>
    <property type="match status" value="1"/>
</dbReference>
<comment type="similarity">
    <text evidence="7">Belongs to the peptidase T1A family.</text>
</comment>
<protein>
    <recommendedName>
        <fullName evidence="3">Proteasome subunit alpha type-2</fullName>
    </recommendedName>
</protein>
<dbReference type="InterPro" id="IPR023332">
    <property type="entry name" value="Proteasome_alpha-type"/>
</dbReference>